<evidence type="ECO:0000256" key="3">
    <source>
        <dbReference type="ARBA" id="ARBA00022827"/>
    </source>
</evidence>
<dbReference type="Gene3D" id="1.10.579.10">
    <property type="entry name" value="DNA Cyclobutane Dipyrimidine Photolyase, subunit A, domain 3"/>
    <property type="match status" value="1"/>
</dbReference>
<keyword evidence="6" id="KW-1185">Reference proteome</keyword>
<evidence type="ECO:0000256" key="1">
    <source>
        <dbReference type="ARBA" id="ARBA00001974"/>
    </source>
</evidence>
<organism evidence="5 6">
    <name type="scientific">Parasphingorhabdus cellanae</name>
    <dbReference type="NCBI Taxonomy" id="2806553"/>
    <lineage>
        <taxon>Bacteria</taxon>
        <taxon>Pseudomonadati</taxon>
        <taxon>Pseudomonadota</taxon>
        <taxon>Alphaproteobacteria</taxon>
        <taxon>Sphingomonadales</taxon>
        <taxon>Sphingomonadaceae</taxon>
        <taxon>Parasphingorhabdus</taxon>
    </lineage>
</organism>
<dbReference type="SUPFAM" id="SSF48173">
    <property type="entry name" value="Cryptochrome/photolyase FAD-binding domain"/>
    <property type="match status" value="1"/>
</dbReference>
<feature type="domain" description="Cryptochrome/DNA photolyase FAD-binding" evidence="4">
    <location>
        <begin position="82"/>
        <end position="212"/>
    </location>
</feature>
<dbReference type="InterPro" id="IPR005101">
    <property type="entry name" value="Cryptochr/Photolyase_FAD-bd"/>
</dbReference>
<accession>A0ABX7T985</accession>
<comment type="cofactor">
    <cofactor evidence="1">
        <name>FAD</name>
        <dbReference type="ChEBI" id="CHEBI:57692"/>
    </cofactor>
</comment>
<dbReference type="PANTHER" id="PTHR11455">
    <property type="entry name" value="CRYPTOCHROME"/>
    <property type="match status" value="1"/>
</dbReference>
<evidence type="ECO:0000259" key="4">
    <source>
        <dbReference type="Pfam" id="PF03441"/>
    </source>
</evidence>
<evidence type="ECO:0000313" key="5">
    <source>
        <dbReference type="EMBL" id="QTD57530.1"/>
    </source>
</evidence>
<evidence type="ECO:0000256" key="2">
    <source>
        <dbReference type="ARBA" id="ARBA00022630"/>
    </source>
</evidence>
<keyword evidence="2" id="KW-0285">Flavoprotein</keyword>
<sequence length="404" mass="44949">MTQHQPTRAAALSRLANFTANMGHNYAHKRNFDYGADADIEQDKWRDNVSKLSPYIRHKLLTEQELIAAAIKAHGATGADKFVSEVLWRGYFKGWLEQRPEVWADYVTSRDAAFKQLKAQGGLRKIYEQATEGRTGIDAFDHWAKELVETGYLHNHARMWFASVWIFTLKLPWQLGADFFLQHLLDGDAASNTLSWRWVGGLHTKGKTYLATKENIAQFTDGRFAPTGLAAEAIPLEEDKNYKLRPLKIPPAPPAASAFALLVHEEDCHPESLILPQKPSLILGVSGPDGKSPKGVSEKVSAFSNGAVSDAVTRAAAHFDCDSVMWNKGEKLRDVLANAKLERLLSPWLPVGALKDAIGKEINGNNVRWIIRDYDAAIWPLATKGFFPVKKKAPDALRGIGMEL</sequence>
<gene>
    <name evidence="5" type="ORF">J4G78_08430</name>
</gene>
<keyword evidence="3" id="KW-0274">FAD</keyword>
<dbReference type="Proteomes" id="UP000663923">
    <property type="component" value="Chromosome"/>
</dbReference>
<reference evidence="5 6" key="1">
    <citation type="submission" date="2021-03" db="EMBL/GenBank/DDBJ databases">
        <title>Complete genome of Parasphingorhabdus_sp.JHSY0214.</title>
        <authorList>
            <person name="Yoo J.H."/>
            <person name="Bae J.W."/>
        </authorList>
    </citation>
    <scope>NUCLEOTIDE SEQUENCE [LARGE SCALE GENOMIC DNA]</scope>
    <source>
        <strain evidence="5 6">JHSY0214</strain>
    </source>
</reference>
<dbReference type="InterPro" id="IPR036134">
    <property type="entry name" value="Crypto/Photolyase_FAD-like_sf"/>
</dbReference>
<dbReference type="Gene3D" id="1.25.40.80">
    <property type="match status" value="1"/>
</dbReference>
<dbReference type="InterPro" id="IPR002081">
    <property type="entry name" value="Cryptochrome/DNA_photolyase_1"/>
</dbReference>
<protein>
    <submittedName>
        <fullName evidence="5">DNA photolyase</fullName>
    </submittedName>
</protein>
<name>A0ABX7T985_9SPHN</name>
<dbReference type="PANTHER" id="PTHR11455:SF18">
    <property type="entry name" value="SI:CH1073-390K14.1"/>
    <property type="match status" value="1"/>
</dbReference>
<dbReference type="EMBL" id="CP071794">
    <property type="protein sequence ID" value="QTD57530.1"/>
    <property type="molecule type" value="Genomic_DNA"/>
</dbReference>
<evidence type="ECO:0000313" key="6">
    <source>
        <dbReference type="Proteomes" id="UP000663923"/>
    </source>
</evidence>
<dbReference type="Pfam" id="PF03441">
    <property type="entry name" value="FAD_binding_7"/>
    <property type="match status" value="1"/>
</dbReference>
<proteinExistence type="predicted"/>
<dbReference type="RefSeq" id="WP_207990070.1">
    <property type="nucleotide sequence ID" value="NZ_CP071794.1"/>
</dbReference>